<comment type="caution">
    <text evidence="2">The sequence shown here is derived from an EMBL/GenBank/DDBJ whole genome shotgun (WGS) entry which is preliminary data.</text>
</comment>
<feature type="region of interest" description="Disordered" evidence="1">
    <location>
        <begin position="121"/>
        <end position="186"/>
    </location>
</feature>
<name>A0A6A3ALL3_HIBSY</name>
<evidence type="ECO:0000256" key="1">
    <source>
        <dbReference type="SAM" id="MobiDB-lite"/>
    </source>
</evidence>
<reference evidence="2" key="1">
    <citation type="submission" date="2019-09" db="EMBL/GenBank/DDBJ databases">
        <title>Draft genome information of white flower Hibiscus syriacus.</title>
        <authorList>
            <person name="Kim Y.-M."/>
        </authorList>
    </citation>
    <scope>NUCLEOTIDE SEQUENCE [LARGE SCALE GENOMIC DNA]</scope>
    <source>
        <strain evidence="2">YM2019G1</strain>
    </source>
</reference>
<feature type="compositionally biased region" description="Polar residues" evidence="1">
    <location>
        <begin position="140"/>
        <end position="156"/>
    </location>
</feature>
<accession>A0A6A3ALL3</accession>
<dbReference type="AlphaFoldDB" id="A0A6A3ALL3"/>
<evidence type="ECO:0000313" key="3">
    <source>
        <dbReference type="Proteomes" id="UP000436088"/>
    </source>
</evidence>
<protein>
    <submittedName>
        <fullName evidence="2">Uncharacterized protein</fullName>
    </submittedName>
</protein>
<dbReference type="PANTHER" id="PTHR12112">
    <property type="entry name" value="BNIP - RELATED"/>
    <property type="match status" value="1"/>
</dbReference>
<feature type="compositionally biased region" description="Basic and acidic residues" evidence="1">
    <location>
        <begin position="126"/>
        <end position="136"/>
    </location>
</feature>
<evidence type="ECO:0000313" key="2">
    <source>
        <dbReference type="EMBL" id="KAE8703712.1"/>
    </source>
</evidence>
<proteinExistence type="predicted"/>
<dbReference type="GO" id="GO:0005737">
    <property type="term" value="C:cytoplasm"/>
    <property type="evidence" value="ECO:0007669"/>
    <property type="project" value="TreeGrafter"/>
</dbReference>
<gene>
    <name evidence="2" type="ORF">F3Y22_tig00110467pilonHSYRG00319</name>
</gene>
<dbReference type="PANTHER" id="PTHR12112:SF39">
    <property type="entry name" value="EG:152A3.5 PROTEIN (FBGN0003116_PN PROTEIN)"/>
    <property type="match status" value="1"/>
</dbReference>
<organism evidence="2 3">
    <name type="scientific">Hibiscus syriacus</name>
    <name type="common">Rose of Sharon</name>
    <dbReference type="NCBI Taxonomy" id="106335"/>
    <lineage>
        <taxon>Eukaryota</taxon>
        <taxon>Viridiplantae</taxon>
        <taxon>Streptophyta</taxon>
        <taxon>Embryophyta</taxon>
        <taxon>Tracheophyta</taxon>
        <taxon>Spermatophyta</taxon>
        <taxon>Magnoliopsida</taxon>
        <taxon>eudicotyledons</taxon>
        <taxon>Gunneridae</taxon>
        <taxon>Pentapetalae</taxon>
        <taxon>rosids</taxon>
        <taxon>malvids</taxon>
        <taxon>Malvales</taxon>
        <taxon>Malvaceae</taxon>
        <taxon>Malvoideae</taxon>
        <taxon>Hibiscus</taxon>
    </lineage>
</organism>
<dbReference type="GO" id="GO:0004309">
    <property type="term" value="F:exopolyphosphatase activity"/>
    <property type="evidence" value="ECO:0007669"/>
    <property type="project" value="TreeGrafter"/>
</dbReference>
<dbReference type="EMBL" id="VEPZ02000998">
    <property type="protein sequence ID" value="KAE8703712.1"/>
    <property type="molecule type" value="Genomic_DNA"/>
</dbReference>
<keyword evidence="3" id="KW-1185">Reference proteome</keyword>
<sequence length="186" mass="20885">MPSRKPPIGRLRRRFLQLPRGFQMRRRLEPAQGVPVTYDTFVSFQVGSQCMLLTDNYCEDAYELLQTPMLKKLLLSGILLDTQNLNVYSKLSMARDTEAIQLLLVIMQDERDSSFVEAVQHNYGKPHNDGDGDNRLGAENTPSNLCIEASTTNSDKNSNHARTPKVNKSPRGANARGARGCEDDED</sequence>
<dbReference type="Proteomes" id="UP000436088">
    <property type="component" value="Unassembled WGS sequence"/>
</dbReference>
<dbReference type="Gene3D" id="3.90.1640.10">
    <property type="entry name" value="inorganic pyrophosphatase (n-terminal core)"/>
    <property type="match status" value="1"/>
</dbReference>